<sequence length="121" mass="13410">MNEFETKALAGDWRAASMVLSRAHVRPEVLAALMTPDAHLEVVLGVLGRQDVTPEHLAWAATFDNALILGRVVSNPKTPTSLVREIRDRVADRDAHIWIHLREYAARVLDRTARDSGLHGG</sequence>
<evidence type="ECO:0000313" key="2">
    <source>
        <dbReference type="Proteomes" id="UP000316500"/>
    </source>
</evidence>
<reference evidence="1 2" key="1">
    <citation type="submission" date="2019-07" db="EMBL/GenBank/DDBJ databases">
        <title>Diversity of Bacteria from Kongsfjorden, Arctic.</title>
        <authorList>
            <person name="Yu Y."/>
        </authorList>
    </citation>
    <scope>NUCLEOTIDE SEQUENCE [LARGE SCALE GENOMIC DNA]</scope>
    <source>
        <strain evidence="1 2">SM1928</strain>
    </source>
</reference>
<dbReference type="OrthoDB" id="9884772at2"/>
<dbReference type="Proteomes" id="UP000316500">
    <property type="component" value="Unassembled WGS sequence"/>
</dbReference>
<comment type="caution">
    <text evidence="1">The sequence shown here is derived from an EMBL/GenBank/DDBJ whole genome shotgun (WGS) entry which is preliminary data.</text>
</comment>
<dbReference type="RefSeq" id="WP_144651321.1">
    <property type="nucleotide sequence ID" value="NZ_VNFK01000010.1"/>
</dbReference>
<accession>A0A558GXF2</accession>
<organism evidence="1 2">
    <name type="scientific">Paenarthrobacter nitroguajacolicus</name>
    <name type="common">Arthrobacter nitroguajacolicus</name>
    <dbReference type="NCBI Taxonomy" id="211146"/>
    <lineage>
        <taxon>Bacteria</taxon>
        <taxon>Bacillati</taxon>
        <taxon>Actinomycetota</taxon>
        <taxon>Actinomycetes</taxon>
        <taxon>Micrococcales</taxon>
        <taxon>Micrococcaceae</taxon>
        <taxon>Paenarthrobacter</taxon>
    </lineage>
</organism>
<evidence type="ECO:0008006" key="3">
    <source>
        <dbReference type="Google" id="ProtNLM"/>
    </source>
</evidence>
<protein>
    <recommendedName>
        <fullName evidence="3">HEAT repeat domain-containing protein</fullName>
    </recommendedName>
</protein>
<dbReference type="EMBL" id="VNFK01000010">
    <property type="protein sequence ID" value="TVU61554.1"/>
    <property type="molecule type" value="Genomic_DNA"/>
</dbReference>
<evidence type="ECO:0000313" key="1">
    <source>
        <dbReference type="EMBL" id="TVU61554.1"/>
    </source>
</evidence>
<dbReference type="AlphaFoldDB" id="A0A558GXF2"/>
<name>A0A558GXF2_PAENT</name>
<gene>
    <name evidence="1" type="ORF">FQP90_13520</name>
</gene>
<proteinExistence type="predicted"/>